<dbReference type="AlphaFoldDB" id="A0A067N6Q7"/>
<name>A0A067N6Q7_BOTB1</name>
<protein>
    <submittedName>
        <fullName evidence="3">Uncharacterized protein</fullName>
    </submittedName>
</protein>
<keyword evidence="4" id="KW-1185">Reference proteome</keyword>
<feature type="compositionally biased region" description="Low complexity" evidence="1">
    <location>
        <begin position="437"/>
        <end position="447"/>
    </location>
</feature>
<dbReference type="HOGENOM" id="CLU_530990_0_0_1"/>
<feature type="region of interest" description="Disordered" evidence="1">
    <location>
        <begin position="60"/>
        <end position="94"/>
    </location>
</feature>
<proteinExistence type="predicted"/>
<gene>
    <name evidence="3" type="ORF">BOTBODRAFT_142987</name>
</gene>
<feature type="region of interest" description="Disordered" evidence="1">
    <location>
        <begin position="326"/>
        <end position="458"/>
    </location>
</feature>
<feature type="region of interest" description="Disordered" evidence="1">
    <location>
        <begin position="33"/>
        <end position="52"/>
    </location>
</feature>
<dbReference type="STRING" id="930990.A0A067N6Q7"/>
<feature type="chain" id="PRO_5001641876" evidence="2">
    <location>
        <begin position="27"/>
        <end position="513"/>
    </location>
</feature>
<feature type="compositionally biased region" description="Polar residues" evidence="1">
    <location>
        <begin position="400"/>
        <end position="409"/>
    </location>
</feature>
<sequence>MVALLPRLSALLMAVTIVTTDAGVRAAALPRREKSDTALTQPHYQRLSTQHAQWADMRQRADNNGHDDDDVDEGKCDNDDGDDDDDGHHSSRRSLKARNALDPVDGLVGPLLSIIAPLLGITKTLPGAGPVLGGAISILAPIIKSLAGPEVGKLLLARPVDSASSGGRTFDVFGLDASNSSHTQVYLAFATNGTAPAYLSNNTMTLPSANETSADWNATASATSILNRDIVVPVTVRIPVFTESSDLVAYCATYDADPVRQTELTAQPCRPAHSGQLFAFSPTSNVIKPLIVNATTGDARAMDVSMGNENETIVLVFKSDGFMPAAADGPSAPSSNRTAAAKPSASPSANISASASATPSPSAAPTPSSSAALTTTSAPADPAATPASTPTTEGDGGDDNSGSRASIATTPPADWQRDHDKALRESEGEAANDNDNEANPYAAVAAASEPGKYDRRSASSAYIASRGMSGMGSRSELGAPSTAKKAGGLFVGVQSENLRKASQLAPVPASNFH</sequence>
<feature type="compositionally biased region" description="Polar residues" evidence="1">
    <location>
        <begin position="37"/>
        <end position="52"/>
    </location>
</feature>
<feature type="signal peptide" evidence="2">
    <location>
        <begin position="1"/>
        <end position="26"/>
    </location>
</feature>
<evidence type="ECO:0000256" key="1">
    <source>
        <dbReference type="SAM" id="MobiDB-lite"/>
    </source>
</evidence>
<reference evidence="4" key="1">
    <citation type="journal article" date="2014" name="Proc. Natl. Acad. Sci. U.S.A.">
        <title>Extensive sampling of basidiomycete genomes demonstrates inadequacy of the white-rot/brown-rot paradigm for wood decay fungi.</title>
        <authorList>
            <person name="Riley R."/>
            <person name="Salamov A.A."/>
            <person name="Brown D.W."/>
            <person name="Nagy L.G."/>
            <person name="Floudas D."/>
            <person name="Held B.W."/>
            <person name="Levasseur A."/>
            <person name="Lombard V."/>
            <person name="Morin E."/>
            <person name="Otillar R."/>
            <person name="Lindquist E.A."/>
            <person name="Sun H."/>
            <person name="LaButti K.M."/>
            <person name="Schmutz J."/>
            <person name="Jabbour D."/>
            <person name="Luo H."/>
            <person name="Baker S.E."/>
            <person name="Pisabarro A.G."/>
            <person name="Walton J.D."/>
            <person name="Blanchette R.A."/>
            <person name="Henrissat B."/>
            <person name="Martin F."/>
            <person name="Cullen D."/>
            <person name="Hibbett D.S."/>
            <person name="Grigoriev I.V."/>
        </authorList>
    </citation>
    <scope>NUCLEOTIDE SEQUENCE [LARGE SCALE GENOMIC DNA]</scope>
    <source>
        <strain evidence="4">FD-172 SS1</strain>
    </source>
</reference>
<organism evidence="3 4">
    <name type="scientific">Botryobasidium botryosum (strain FD-172 SS1)</name>
    <dbReference type="NCBI Taxonomy" id="930990"/>
    <lineage>
        <taxon>Eukaryota</taxon>
        <taxon>Fungi</taxon>
        <taxon>Dikarya</taxon>
        <taxon>Basidiomycota</taxon>
        <taxon>Agaricomycotina</taxon>
        <taxon>Agaricomycetes</taxon>
        <taxon>Cantharellales</taxon>
        <taxon>Botryobasidiaceae</taxon>
        <taxon>Botryobasidium</taxon>
    </lineage>
</organism>
<dbReference type="OrthoDB" id="3362371at2759"/>
<dbReference type="EMBL" id="KL198019">
    <property type="protein sequence ID" value="KDQ19451.1"/>
    <property type="molecule type" value="Genomic_DNA"/>
</dbReference>
<accession>A0A067N6Q7</accession>
<keyword evidence="2" id="KW-0732">Signal</keyword>
<dbReference type="Proteomes" id="UP000027195">
    <property type="component" value="Unassembled WGS sequence"/>
</dbReference>
<feature type="compositionally biased region" description="Basic and acidic residues" evidence="1">
    <location>
        <begin position="415"/>
        <end position="427"/>
    </location>
</feature>
<evidence type="ECO:0000256" key="2">
    <source>
        <dbReference type="SAM" id="SignalP"/>
    </source>
</evidence>
<dbReference type="InParanoid" id="A0A067N6Q7"/>
<evidence type="ECO:0000313" key="4">
    <source>
        <dbReference type="Proteomes" id="UP000027195"/>
    </source>
</evidence>
<feature type="compositionally biased region" description="Low complexity" evidence="1">
    <location>
        <begin position="326"/>
        <end position="392"/>
    </location>
</feature>
<evidence type="ECO:0000313" key="3">
    <source>
        <dbReference type="EMBL" id="KDQ19451.1"/>
    </source>
</evidence>